<dbReference type="SUPFAM" id="SSF54826">
    <property type="entry name" value="Enolase N-terminal domain-like"/>
    <property type="match status" value="1"/>
</dbReference>
<keyword evidence="4" id="KW-1185">Reference proteome</keyword>
<name>A0A510HMV6_9ACTN</name>
<dbReference type="InterPro" id="IPR013341">
    <property type="entry name" value="Mandelate_racemase_N_dom"/>
</dbReference>
<dbReference type="PROSITE" id="PS00908">
    <property type="entry name" value="MR_MLE_1"/>
    <property type="match status" value="1"/>
</dbReference>
<dbReference type="RefSeq" id="WP_143528661.1">
    <property type="nucleotide sequence ID" value="NZ_AP019791.1"/>
</dbReference>
<organism evidence="3 4">
    <name type="scientific">Rubrobacter xylanophilus</name>
    <dbReference type="NCBI Taxonomy" id="49319"/>
    <lineage>
        <taxon>Bacteria</taxon>
        <taxon>Bacillati</taxon>
        <taxon>Actinomycetota</taxon>
        <taxon>Rubrobacteria</taxon>
        <taxon>Rubrobacterales</taxon>
        <taxon>Rubrobacteraceae</taxon>
        <taxon>Rubrobacter</taxon>
    </lineage>
</organism>
<dbReference type="Gene3D" id="3.20.20.120">
    <property type="entry name" value="Enolase-like C-terminal domain"/>
    <property type="match status" value="2"/>
</dbReference>
<dbReference type="SFLD" id="SFLDS00001">
    <property type="entry name" value="Enolase"/>
    <property type="match status" value="1"/>
</dbReference>
<dbReference type="SMART" id="SM00922">
    <property type="entry name" value="MR_MLE"/>
    <property type="match status" value="1"/>
</dbReference>
<dbReference type="SFLD" id="SFLDG00179">
    <property type="entry name" value="mandelate_racemase"/>
    <property type="match status" value="1"/>
</dbReference>
<dbReference type="GO" id="GO:0009063">
    <property type="term" value="P:amino acid catabolic process"/>
    <property type="evidence" value="ECO:0007669"/>
    <property type="project" value="InterPro"/>
</dbReference>
<dbReference type="PANTHER" id="PTHR48080:SF2">
    <property type="entry name" value="D-GALACTONATE DEHYDRATASE"/>
    <property type="match status" value="1"/>
</dbReference>
<dbReference type="Pfam" id="PF13378">
    <property type="entry name" value="MR_MLE_C"/>
    <property type="match status" value="1"/>
</dbReference>
<dbReference type="PROSITE" id="PS00909">
    <property type="entry name" value="MR_MLE_2"/>
    <property type="match status" value="1"/>
</dbReference>
<evidence type="ECO:0000259" key="2">
    <source>
        <dbReference type="SMART" id="SM00922"/>
    </source>
</evidence>
<dbReference type="InterPro" id="IPR036849">
    <property type="entry name" value="Enolase-like_C_sf"/>
</dbReference>
<dbReference type="Proteomes" id="UP000318065">
    <property type="component" value="Chromosome"/>
</dbReference>
<sequence length="418" mass="45753">MRITDVRTAVVEANYDWTFVRIYTDEGLTGLGESFLAPGLTGIIRDLKPLLLGQDPLDVDRLFSRMRWAASGAGSVAGVVYNAISGIETALWDLAGKYCGVPVYRLLGGKYRDRVRIYADCHAGEALEALSSVMIPRRPRWLPPGAGEAPAGNDPVHGRAFGLQEPDEAYTPEMYAARAREVAAMGFTALKFDLDVPNPHTLDPHSGTLTHAEIRYMVSLVEAVREAVGDGVDIAFDLHWRYNVSDAVRLACELEPYGLMWLEDPVPPENVEALRRVTRSTRTPIASGENLYLRHGFREALERGALDVAAPDLQKCGGLFEGRKIADMADAHYVAVAPHCIASPIGTVAATHVAAAIPNFLALEWHGMSVPFWEEIATGFDGPIIQDGYIRVPEAPGLGVELDEEVARRYAREGEPFF</sequence>
<dbReference type="CDD" id="cd03316">
    <property type="entry name" value="MR_like"/>
    <property type="match status" value="1"/>
</dbReference>
<dbReference type="EMBL" id="AP019791">
    <property type="protein sequence ID" value="BBL80675.1"/>
    <property type="molecule type" value="Genomic_DNA"/>
</dbReference>
<proteinExistence type="predicted"/>
<dbReference type="PANTHER" id="PTHR48080">
    <property type="entry name" value="D-GALACTONATE DEHYDRATASE-RELATED"/>
    <property type="match status" value="1"/>
</dbReference>
<dbReference type="SUPFAM" id="SSF51604">
    <property type="entry name" value="Enolase C-terminal domain-like"/>
    <property type="match status" value="1"/>
</dbReference>
<dbReference type="OrthoDB" id="9802699at2"/>
<reference evidence="3" key="1">
    <citation type="journal article" date="2019" name="Microbiol. Resour. Announc.">
        <title>Complete Genome Sequence of Rubrobacter xylanophilus Strain AA3-22, Isolated from Arima Onsen in Japan.</title>
        <authorList>
            <person name="Tomariguchi N."/>
            <person name="Miyazaki K."/>
        </authorList>
    </citation>
    <scope>NUCLEOTIDE SEQUENCE [LARGE SCALE GENOMIC DNA]</scope>
    <source>
        <strain evidence="3">AA3-22</strain>
    </source>
</reference>
<evidence type="ECO:0000313" key="4">
    <source>
        <dbReference type="Proteomes" id="UP000318065"/>
    </source>
</evidence>
<dbReference type="InterPro" id="IPR029017">
    <property type="entry name" value="Enolase-like_N"/>
</dbReference>
<dbReference type="AlphaFoldDB" id="A0A510HMV6"/>
<accession>A0A510HMV6</accession>
<protein>
    <submittedName>
        <fullName evidence="3">Mandelate racemase</fullName>
    </submittedName>
</protein>
<dbReference type="InterPro" id="IPR013342">
    <property type="entry name" value="Mandelate_racemase_C"/>
</dbReference>
<evidence type="ECO:0000256" key="1">
    <source>
        <dbReference type="ARBA" id="ARBA00023239"/>
    </source>
</evidence>
<feature type="domain" description="Mandelate racemase/muconate lactonizing enzyme C-terminal" evidence="2">
    <location>
        <begin position="172"/>
        <end position="284"/>
    </location>
</feature>
<dbReference type="GO" id="GO:0016829">
    <property type="term" value="F:lyase activity"/>
    <property type="evidence" value="ECO:0007669"/>
    <property type="project" value="UniProtKB-KW"/>
</dbReference>
<keyword evidence="1" id="KW-0456">Lyase</keyword>
<evidence type="ECO:0000313" key="3">
    <source>
        <dbReference type="EMBL" id="BBL80675.1"/>
    </source>
</evidence>
<dbReference type="InterPro" id="IPR034593">
    <property type="entry name" value="DgoD-like"/>
</dbReference>
<gene>
    <name evidence="3" type="ORF">RxyAA322_25290</name>
</gene>
<dbReference type="Gene3D" id="3.30.390.10">
    <property type="entry name" value="Enolase-like, N-terminal domain"/>
    <property type="match status" value="1"/>
</dbReference>
<dbReference type="InterPro" id="IPR018110">
    <property type="entry name" value="Mandel_Rmase/mucon_lact_enz_CS"/>
</dbReference>
<dbReference type="InterPro" id="IPR029065">
    <property type="entry name" value="Enolase_C-like"/>
</dbReference>
<dbReference type="Pfam" id="PF02746">
    <property type="entry name" value="MR_MLE_N"/>
    <property type="match status" value="1"/>
</dbReference>